<accession>A0ACB6S766</accession>
<name>A0ACB6S766_9PLEO</name>
<keyword evidence="2" id="KW-1185">Reference proteome</keyword>
<evidence type="ECO:0000313" key="1">
    <source>
        <dbReference type="EMBL" id="KAF2629883.1"/>
    </source>
</evidence>
<evidence type="ECO:0000313" key="2">
    <source>
        <dbReference type="Proteomes" id="UP000799754"/>
    </source>
</evidence>
<dbReference type="EMBL" id="MU006708">
    <property type="protein sequence ID" value="KAF2629883.1"/>
    <property type="molecule type" value="Genomic_DNA"/>
</dbReference>
<dbReference type="Proteomes" id="UP000799754">
    <property type="component" value="Unassembled WGS sequence"/>
</dbReference>
<organism evidence="1 2">
    <name type="scientific">Macroventuria anomochaeta</name>
    <dbReference type="NCBI Taxonomy" id="301207"/>
    <lineage>
        <taxon>Eukaryota</taxon>
        <taxon>Fungi</taxon>
        <taxon>Dikarya</taxon>
        <taxon>Ascomycota</taxon>
        <taxon>Pezizomycotina</taxon>
        <taxon>Dothideomycetes</taxon>
        <taxon>Pleosporomycetidae</taxon>
        <taxon>Pleosporales</taxon>
        <taxon>Pleosporineae</taxon>
        <taxon>Didymellaceae</taxon>
        <taxon>Macroventuria</taxon>
    </lineage>
</organism>
<gene>
    <name evidence="1" type="ORF">BU25DRAFT_260340</name>
</gene>
<comment type="caution">
    <text evidence="1">The sequence shown here is derived from an EMBL/GenBank/DDBJ whole genome shotgun (WGS) entry which is preliminary data.</text>
</comment>
<reference evidence="1" key="1">
    <citation type="journal article" date="2020" name="Stud. Mycol.">
        <title>101 Dothideomycetes genomes: a test case for predicting lifestyles and emergence of pathogens.</title>
        <authorList>
            <person name="Haridas S."/>
            <person name="Albert R."/>
            <person name="Binder M."/>
            <person name="Bloem J."/>
            <person name="Labutti K."/>
            <person name="Salamov A."/>
            <person name="Andreopoulos B."/>
            <person name="Baker S."/>
            <person name="Barry K."/>
            <person name="Bills G."/>
            <person name="Bluhm B."/>
            <person name="Cannon C."/>
            <person name="Castanera R."/>
            <person name="Culley D."/>
            <person name="Daum C."/>
            <person name="Ezra D."/>
            <person name="Gonzalez J."/>
            <person name="Henrissat B."/>
            <person name="Kuo A."/>
            <person name="Liang C."/>
            <person name="Lipzen A."/>
            <person name="Lutzoni F."/>
            <person name="Magnuson J."/>
            <person name="Mondo S."/>
            <person name="Nolan M."/>
            <person name="Ohm R."/>
            <person name="Pangilinan J."/>
            <person name="Park H.-J."/>
            <person name="Ramirez L."/>
            <person name="Alfaro M."/>
            <person name="Sun H."/>
            <person name="Tritt A."/>
            <person name="Yoshinaga Y."/>
            <person name="Zwiers L.-H."/>
            <person name="Turgeon B."/>
            <person name="Goodwin S."/>
            <person name="Spatafora J."/>
            <person name="Crous P."/>
            <person name="Grigoriev I."/>
        </authorList>
    </citation>
    <scope>NUCLEOTIDE SEQUENCE</scope>
    <source>
        <strain evidence="1">CBS 525.71</strain>
    </source>
</reference>
<proteinExistence type="predicted"/>
<sequence length="242" mass="27314">MSMYNSQQNIMFCFFDLARIEQYQKGLSTSMGWYLQEPYFARKRVERTVYGRMQRVSYRISMHDLIDWLSVLSESKTMEDDRCTISSPTSPDLTAPSAMPPAKAAHSLSRRPLLSLVFDTDTAMCLTTDWTGCENGSFASGLWSLECRRVKRARLKDCKTIYGPIVSCGECGRVRVSLRCCMSAESCSFDVLRLLPVFRTAVLQRLCRSHAHVMLLGYMTRCSSDVLTPTLQSSSAAATDLI</sequence>
<protein>
    <submittedName>
        <fullName evidence="1">Uncharacterized protein</fullName>
    </submittedName>
</protein>